<sequence>MEVTENERLWCHPPMEGWQLLDEHPSFPALWWDRPEARSAQFLRGSPVRQPQTTTVKTCSARTPLTGFPPVPVSLPLSLLDHLTAKLLGPQSLSQDLLLRENIYLSSAFSYSQEFYVSVYTSAL</sequence>
<comment type="caution">
    <text evidence="1">The sequence shown here is derived from an EMBL/GenBank/DDBJ whole genome shotgun (WGS) entry which is preliminary data.</text>
</comment>
<name>A0A7J8C2K3_ROUAE</name>
<keyword evidence="2" id="KW-1185">Reference proteome</keyword>
<accession>A0A7J8C2K3</accession>
<dbReference type="Proteomes" id="UP000593571">
    <property type="component" value="Unassembled WGS sequence"/>
</dbReference>
<evidence type="ECO:0000313" key="1">
    <source>
        <dbReference type="EMBL" id="KAF6405078.1"/>
    </source>
</evidence>
<protein>
    <submittedName>
        <fullName evidence="1">Uncharacterized protein</fullName>
    </submittedName>
</protein>
<proteinExistence type="predicted"/>
<dbReference type="AlphaFoldDB" id="A0A7J8C2K3"/>
<reference evidence="1 2" key="1">
    <citation type="journal article" date="2020" name="Nature">
        <title>Six reference-quality genomes reveal evolution of bat adaptations.</title>
        <authorList>
            <person name="Jebb D."/>
            <person name="Huang Z."/>
            <person name="Pippel M."/>
            <person name="Hughes G.M."/>
            <person name="Lavrichenko K."/>
            <person name="Devanna P."/>
            <person name="Winkler S."/>
            <person name="Jermiin L.S."/>
            <person name="Skirmuntt E.C."/>
            <person name="Katzourakis A."/>
            <person name="Burkitt-Gray L."/>
            <person name="Ray D.A."/>
            <person name="Sullivan K.A.M."/>
            <person name="Roscito J.G."/>
            <person name="Kirilenko B.M."/>
            <person name="Davalos L.M."/>
            <person name="Corthals A.P."/>
            <person name="Power M.L."/>
            <person name="Jones G."/>
            <person name="Ransome R.D."/>
            <person name="Dechmann D.K.N."/>
            <person name="Locatelli A.G."/>
            <person name="Puechmaille S.J."/>
            <person name="Fedrigo O."/>
            <person name="Jarvis E.D."/>
            <person name="Hiller M."/>
            <person name="Vernes S.C."/>
            <person name="Myers E.W."/>
            <person name="Teeling E.C."/>
        </authorList>
    </citation>
    <scope>NUCLEOTIDE SEQUENCE [LARGE SCALE GENOMIC DNA]</scope>
    <source>
        <strain evidence="1">MRouAeg1</strain>
        <tissue evidence="1">Muscle</tissue>
    </source>
</reference>
<organism evidence="1 2">
    <name type="scientific">Rousettus aegyptiacus</name>
    <name type="common">Egyptian fruit bat</name>
    <name type="synonym">Pteropus aegyptiacus</name>
    <dbReference type="NCBI Taxonomy" id="9407"/>
    <lineage>
        <taxon>Eukaryota</taxon>
        <taxon>Metazoa</taxon>
        <taxon>Chordata</taxon>
        <taxon>Craniata</taxon>
        <taxon>Vertebrata</taxon>
        <taxon>Euteleostomi</taxon>
        <taxon>Mammalia</taxon>
        <taxon>Eutheria</taxon>
        <taxon>Laurasiatheria</taxon>
        <taxon>Chiroptera</taxon>
        <taxon>Yinpterochiroptera</taxon>
        <taxon>Pteropodoidea</taxon>
        <taxon>Pteropodidae</taxon>
        <taxon>Rousettinae</taxon>
        <taxon>Rousettus</taxon>
    </lineage>
</organism>
<gene>
    <name evidence="1" type="ORF">HJG63_009389</name>
</gene>
<evidence type="ECO:0000313" key="2">
    <source>
        <dbReference type="Proteomes" id="UP000593571"/>
    </source>
</evidence>
<dbReference type="EMBL" id="JACASE010000015">
    <property type="protein sequence ID" value="KAF6405078.1"/>
    <property type="molecule type" value="Genomic_DNA"/>
</dbReference>